<dbReference type="OrthoDB" id="9804819at2"/>
<dbReference type="InterPro" id="IPR051782">
    <property type="entry name" value="ABC_Transporter_VariousFunc"/>
</dbReference>
<dbReference type="PROSITE" id="PS50893">
    <property type="entry name" value="ABC_TRANSPORTER_2"/>
    <property type="match status" value="1"/>
</dbReference>
<dbReference type="GO" id="GO:0016887">
    <property type="term" value="F:ATP hydrolysis activity"/>
    <property type="evidence" value="ECO:0007669"/>
    <property type="project" value="InterPro"/>
</dbReference>
<dbReference type="InterPro" id="IPR003593">
    <property type="entry name" value="AAA+_ATPase"/>
</dbReference>
<sequence length="292" mass="32799">MNVSVETQSVVSARNLRKAYKNKVALDNTAFEIPQGRIVGLIGPNGAGKTTALKALLGLIPFEGDLRVLGRDPRTERDALMNDVCFIADVAVLPRWIRVREAIEFVAGVHPRFDRARCERFLANTKLTPNMKVRELSKGMIVQLHLALVMAIDAKLLVLDEPTLGLDILYRKQFYQRLLEDYFDEDKTIVITTHQVEEIEHILTDVMFIRDGKIVLSAPMEDVGQRYVEVLVNADRTEEARGLRPIDERSLPFGKTVMLFDGVEQHRLAGLGETRVPGLADLFVATMKGTYA</sequence>
<comment type="caution">
    <text evidence="5">The sequence shown here is derived from an EMBL/GenBank/DDBJ whole genome shotgun (WGS) entry which is preliminary data.</text>
</comment>
<evidence type="ECO:0000256" key="3">
    <source>
        <dbReference type="ARBA" id="ARBA00022840"/>
    </source>
</evidence>
<dbReference type="Gene3D" id="3.40.50.300">
    <property type="entry name" value="P-loop containing nucleotide triphosphate hydrolases"/>
    <property type="match status" value="1"/>
</dbReference>
<reference evidence="5 6" key="1">
    <citation type="submission" date="2014-09" db="EMBL/GenBank/DDBJ databases">
        <title>Genome sequences of Lysobacter dokdonensis DS-58.</title>
        <authorList>
            <person name="Kim J.F."/>
            <person name="Kwak M.-J."/>
        </authorList>
    </citation>
    <scope>NUCLEOTIDE SEQUENCE [LARGE SCALE GENOMIC DNA]</scope>
    <source>
        <strain evidence="5 6">DS-58</strain>
    </source>
</reference>
<dbReference type="InterPro" id="IPR003439">
    <property type="entry name" value="ABC_transporter-like_ATP-bd"/>
</dbReference>
<dbReference type="CDD" id="cd03230">
    <property type="entry name" value="ABC_DR_subfamily_A"/>
    <property type="match status" value="1"/>
</dbReference>
<dbReference type="PANTHER" id="PTHR42939:SF1">
    <property type="entry name" value="ABC TRANSPORTER ATP-BINDING PROTEIN ALBC-RELATED"/>
    <property type="match status" value="1"/>
</dbReference>
<dbReference type="eggNOG" id="COG1131">
    <property type="taxonomic scope" value="Bacteria"/>
</dbReference>
<dbReference type="RefSeq" id="WP_036164533.1">
    <property type="nucleotide sequence ID" value="NZ_JRKJ01000002.1"/>
</dbReference>
<name>A0A0A2WJH8_9GAMM</name>
<keyword evidence="3" id="KW-0067">ATP-binding</keyword>
<gene>
    <name evidence="5" type="ORF">LF41_867</name>
</gene>
<keyword evidence="6" id="KW-1185">Reference proteome</keyword>
<dbReference type="InterPro" id="IPR027417">
    <property type="entry name" value="P-loop_NTPase"/>
</dbReference>
<keyword evidence="1" id="KW-0813">Transport</keyword>
<evidence type="ECO:0000259" key="4">
    <source>
        <dbReference type="PROSITE" id="PS50893"/>
    </source>
</evidence>
<feature type="domain" description="ABC transporter" evidence="4">
    <location>
        <begin position="11"/>
        <end position="236"/>
    </location>
</feature>
<dbReference type="EMBL" id="JRKJ01000002">
    <property type="protein sequence ID" value="KGQ20331.1"/>
    <property type="molecule type" value="Genomic_DNA"/>
</dbReference>
<dbReference type="SUPFAM" id="SSF52540">
    <property type="entry name" value="P-loop containing nucleoside triphosphate hydrolases"/>
    <property type="match status" value="1"/>
</dbReference>
<dbReference type="AlphaFoldDB" id="A0A0A2WJH8"/>
<evidence type="ECO:0000256" key="1">
    <source>
        <dbReference type="ARBA" id="ARBA00022448"/>
    </source>
</evidence>
<dbReference type="SMART" id="SM00382">
    <property type="entry name" value="AAA"/>
    <property type="match status" value="1"/>
</dbReference>
<evidence type="ECO:0000313" key="6">
    <source>
        <dbReference type="Proteomes" id="UP000030518"/>
    </source>
</evidence>
<dbReference type="Proteomes" id="UP000030518">
    <property type="component" value="Unassembled WGS sequence"/>
</dbReference>
<keyword evidence="2" id="KW-0547">Nucleotide-binding</keyword>
<protein>
    <submittedName>
        <fullName evidence="5">ABC-type multidrug transport system, ATPase component</fullName>
    </submittedName>
</protein>
<evidence type="ECO:0000256" key="2">
    <source>
        <dbReference type="ARBA" id="ARBA00022741"/>
    </source>
</evidence>
<accession>A0A0A2WJH8</accession>
<dbReference type="GO" id="GO:0005524">
    <property type="term" value="F:ATP binding"/>
    <property type="evidence" value="ECO:0007669"/>
    <property type="project" value="UniProtKB-KW"/>
</dbReference>
<dbReference type="STRING" id="1300345.LF41_867"/>
<organism evidence="5 6">
    <name type="scientific">Lysobacter dokdonensis DS-58</name>
    <dbReference type="NCBI Taxonomy" id="1300345"/>
    <lineage>
        <taxon>Bacteria</taxon>
        <taxon>Pseudomonadati</taxon>
        <taxon>Pseudomonadota</taxon>
        <taxon>Gammaproteobacteria</taxon>
        <taxon>Lysobacterales</taxon>
        <taxon>Lysobacteraceae</taxon>
        <taxon>Noviluteimonas</taxon>
    </lineage>
</organism>
<proteinExistence type="predicted"/>
<evidence type="ECO:0000313" key="5">
    <source>
        <dbReference type="EMBL" id="KGQ20331.1"/>
    </source>
</evidence>
<dbReference type="PATRIC" id="fig|1300345.3.peg.191"/>
<dbReference type="Pfam" id="PF00005">
    <property type="entry name" value="ABC_tran"/>
    <property type="match status" value="1"/>
</dbReference>
<dbReference type="PANTHER" id="PTHR42939">
    <property type="entry name" value="ABC TRANSPORTER ATP-BINDING PROTEIN ALBC-RELATED"/>
    <property type="match status" value="1"/>
</dbReference>